<name>A0A3G3M9U4_9CAUD</name>
<evidence type="ECO:0000313" key="2">
    <source>
        <dbReference type="Proteomes" id="UP000280547"/>
    </source>
</evidence>
<gene>
    <name evidence="1" type="primary">65</name>
    <name evidence="1" type="ORF">SEA_OCTOBIEN14_65</name>
</gene>
<dbReference type="KEGG" id="vg:70080852"/>
<dbReference type="GeneID" id="70080852"/>
<reference evidence="1 2" key="1">
    <citation type="submission" date="2018-09" db="EMBL/GenBank/DDBJ databases">
        <authorList>
            <person name="Amanuel B.M."/>
            <person name="Anspach C.J."/>
            <person name="Chiquito R.J."/>
            <person name="Gales J.M."/>
            <person name="Hall T."/>
            <person name="Hotaki K."/>
            <person name="Lozano B."/>
            <person name="Mugisha B."/>
            <person name="Fogarty M.P."/>
            <person name="Leadon S.A."/>
            <person name="Molloy S.D."/>
            <person name="Garlena R.A."/>
            <person name="Russell D.A."/>
            <person name="Pope W.H."/>
            <person name="Jacobs-Sera D."/>
            <person name="Hatfull G.F."/>
        </authorList>
    </citation>
    <scope>NUCLEOTIDE SEQUENCE [LARGE SCALE GENOMIC DNA]</scope>
</reference>
<protein>
    <submittedName>
        <fullName evidence="1">Uncharacterized protein</fullName>
    </submittedName>
</protein>
<dbReference type="EMBL" id="MH976515">
    <property type="protein sequence ID" value="AYR03211.1"/>
    <property type="molecule type" value="Genomic_DNA"/>
</dbReference>
<proteinExistence type="predicted"/>
<accession>A0A3G3M9U4</accession>
<sequence length="126" mass="13842">MIDKLLADIHFQACGMAGVEIPFGSREVSPAHVVEALLPKIATGRDSIPFLGSPDWADTKDPRSIYVAALSWALLSQFLQDGQLDAERIARFYQEQGWDITQLPLRLRFAAEAMEGVTQRALDAAG</sequence>
<dbReference type="Proteomes" id="UP000280547">
    <property type="component" value="Segment"/>
</dbReference>
<organism evidence="1 2">
    <name type="scientific">Gordonia phage Octobien14</name>
    <dbReference type="NCBI Taxonomy" id="2483673"/>
    <lineage>
        <taxon>Viruses</taxon>
        <taxon>Duplodnaviria</taxon>
        <taxon>Heunggongvirae</taxon>
        <taxon>Uroviricota</taxon>
        <taxon>Caudoviricetes</taxon>
        <taxon>Deeyouvirinae</taxon>
        <taxon>Octobienvirus</taxon>
        <taxon>Octobienvirus octobien14</taxon>
    </lineage>
</organism>
<evidence type="ECO:0000313" key="1">
    <source>
        <dbReference type="EMBL" id="AYR03211.1"/>
    </source>
</evidence>
<dbReference type="RefSeq" id="YP_010246310.1">
    <property type="nucleotide sequence ID" value="NC_060134.1"/>
</dbReference>
<keyword evidence="2" id="KW-1185">Reference proteome</keyword>